<keyword evidence="7" id="KW-0378">Hydrolase</keyword>
<comment type="cofactor">
    <cofactor evidence="1">
        <name>Mg(2+)</name>
        <dbReference type="ChEBI" id="CHEBI:18420"/>
    </cofactor>
</comment>
<comment type="caution">
    <text evidence="18">The sequence shown here is derived from an EMBL/GenBank/DDBJ whole genome shotgun (WGS) entry which is preliminary data.</text>
</comment>
<keyword evidence="3" id="KW-0515">Mutator protein</keyword>
<evidence type="ECO:0000256" key="7">
    <source>
        <dbReference type="ARBA" id="ARBA00022801"/>
    </source>
</evidence>
<feature type="domain" description="Nudix hydrolase" evidence="17">
    <location>
        <begin position="2"/>
        <end position="130"/>
    </location>
</feature>
<evidence type="ECO:0000259" key="17">
    <source>
        <dbReference type="PROSITE" id="PS51462"/>
    </source>
</evidence>
<proteinExistence type="inferred from homology"/>
<evidence type="ECO:0000313" key="18">
    <source>
        <dbReference type="EMBL" id="MBO8436096.1"/>
    </source>
</evidence>
<comment type="catalytic activity">
    <reaction evidence="10">
        <text>8-oxo-dGTP + H2O = 8-oxo-dGMP + diphosphate + H(+)</text>
        <dbReference type="Rhea" id="RHEA:31575"/>
        <dbReference type="ChEBI" id="CHEBI:15377"/>
        <dbReference type="ChEBI" id="CHEBI:15378"/>
        <dbReference type="ChEBI" id="CHEBI:33019"/>
        <dbReference type="ChEBI" id="CHEBI:63224"/>
        <dbReference type="ChEBI" id="CHEBI:77896"/>
        <dbReference type="EC" id="3.6.1.55"/>
    </reaction>
</comment>
<evidence type="ECO:0000256" key="12">
    <source>
        <dbReference type="ARBA" id="ARBA00038905"/>
    </source>
</evidence>
<evidence type="ECO:0000256" key="14">
    <source>
        <dbReference type="ARBA" id="ARBA00041592"/>
    </source>
</evidence>
<dbReference type="Proteomes" id="UP000823615">
    <property type="component" value="Unassembled WGS sequence"/>
</dbReference>
<dbReference type="GO" id="GO:0008413">
    <property type="term" value="F:8-oxo-7,8-dihydroguanosine triphosphate pyrophosphatase activity"/>
    <property type="evidence" value="ECO:0007669"/>
    <property type="project" value="TreeGrafter"/>
</dbReference>
<dbReference type="GO" id="GO:0044715">
    <property type="term" value="F:8-oxo-dGDP phosphatase activity"/>
    <property type="evidence" value="ECO:0007669"/>
    <property type="project" value="TreeGrafter"/>
</dbReference>
<keyword evidence="5" id="KW-0479">Metal-binding</keyword>
<accession>A0A9D9E0T1</accession>
<evidence type="ECO:0000256" key="2">
    <source>
        <dbReference type="ARBA" id="ARBA00005582"/>
    </source>
</evidence>
<reference evidence="18" key="2">
    <citation type="journal article" date="2021" name="PeerJ">
        <title>Extensive microbial diversity within the chicken gut microbiome revealed by metagenomics and culture.</title>
        <authorList>
            <person name="Gilroy R."/>
            <person name="Ravi A."/>
            <person name="Getino M."/>
            <person name="Pursley I."/>
            <person name="Horton D.L."/>
            <person name="Alikhan N.F."/>
            <person name="Baker D."/>
            <person name="Gharbi K."/>
            <person name="Hall N."/>
            <person name="Watson M."/>
            <person name="Adriaenssens E.M."/>
            <person name="Foster-Nyarko E."/>
            <person name="Jarju S."/>
            <person name="Secka A."/>
            <person name="Antonio M."/>
            <person name="Oren A."/>
            <person name="Chaudhuri R.R."/>
            <person name="La Ragione R."/>
            <person name="Hildebrand F."/>
            <person name="Pallen M.J."/>
        </authorList>
    </citation>
    <scope>NUCLEOTIDE SEQUENCE</scope>
    <source>
        <strain evidence="18">7293</strain>
    </source>
</reference>
<comment type="catalytic activity">
    <reaction evidence="11">
        <text>8-oxo-GTP + H2O = 8-oxo-GMP + diphosphate + H(+)</text>
        <dbReference type="Rhea" id="RHEA:67616"/>
        <dbReference type="ChEBI" id="CHEBI:15377"/>
        <dbReference type="ChEBI" id="CHEBI:15378"/>
        <dbReference type="ChEBI" id="CHEBI:33019"/>
        <dbReference type="ChEBI" id="CHEBI:143553"/>
        <dbReference type="ChEBI" id="CHEBI:145694"/>
    </reaction>
</comment>
<dbReference type="PROSITE" id="PS51462">
    <property type="entry name" value="NUDIX"/>
    <property type="match status" value="1"/>
</dbReference>
<evidence type="ECO:0000256" key="16">
    <source>
        <dbReference type="ARBA" id="ARBA00042798"/>
    </source>
</evidence>
<evidence type="ECO:0000256" key="6">
    <source>
        <dbReference type="ARBA" id="ARBA00022763"/>
    </source>
</evidence>
<dbReference type="PANTHER" id="PTHR47707">
    <property type="entry name" value="8-OXO-DGTP DIPHOSPHATASE"/>
    <property type="match status" value="1"/>
</dbReference>
<evidence type="ECO:0000256" key="8">
    <source>
        <dbReference type="ARBA" id="ARBA00022842"/>
    </source>
</evidence>
<dbReference type="PANTHER" id="PTHR47707:SF1">
    <property type="entry name" value="NUDIX HYDROLASE FAMILY PROTEIN"/>
    <property type="match status" value="1"/>
</dbReference>
<dbReference type="GO" id="GO:0006260">
    <property type="term" value="P:DNA replication"/>
    <property type="evidence" value="ECO:0007669"/>
    <property type="project" value="UniProtKB-KW"/>
</dbReference>
<evidence type="ECO:0000256" key="9">
    <source>
        <dbReference type="ARBA" id="ARBA00023204"/>
    </source>
</evidence>
<dbReference type="InterPro" id="IPR000086">
    <property type="entry name" value="NUDIX_hydrolase_dom"/>
</dbReference>
<dbReference type="InterPro" id="IPR015797">
    <property type="entry name" value="NUDIX_hydrolase-like_dom_sf"/>
</dbReference>
<evidence type="ECO:0000256" key="4">
    <source>
        <dbReference type="ARBA" id="ARBA00022705"/>
    </source>
</evidence>
<dbReference type="GO" id="GO:0046872">
    <property type="term" value="F:metal ion binding"/>
    <property type="evidence" value="ECO:0007669"/>
    <property type="project" value="UniProtKB-KW"/>
</dbReference>
<dbReference type="EMBL" id="JADIMT010000051">
    <property type="protein sequence ID" value="MBO8436096.1"/>
    <property type="molecule type" value="Genomic_DNA"/>
</dbReference>
<evidence type="ECO:0000313" key="19">
    <source>
        <dbReference type="Proteomes" id="UP000823615"/>
    </source>
</evidence>
<keyword evidence="6" id="KW-0227">DNA damage</keyword>
<dbReference type="SUPFAM" id="SSF55811">
    <property type="entry name" value="Nudix"/>
    <property type="match status" value="1"/>
</dbReference>
<evidence type="ECO:0000256" key="15">
    <source>
        <dbReference type="ARBA" id="ARBA00041979"/>
    </source>
</evidence>
<organism evidence="18 19">
    <name type="scientific">Candidatus Ornithospirochaeta stercoripullorum</name>
    <dbReference type="NCBI Taxonomy" id="2840899"/>
    <lineage>
        <taxon>Bacteria</taxon>
        <taxon>Pseudomonadati</taxon>
        <taxon>Spirochaetota</taxon>
        <taxon>Spirochaetia</taxon>
        <taxon>Spirochaetales</taxon>
        <taxon>Spirochaetaceae</taxon>
        <taxon>Spirochaetaceae incertae sedis</taxon>
        <taxon>Candidatus Ornithospirochaeta</taxon>
    </lineage>
</organism>
<evidence type="ECO:0000256" key="11">
    <source>
        <dbReference type="ARBA" id="ARBA00036904"/>
    </source>
</evidence>
<dbReference type="Pfam" id="PF00293">
    <property type="entry name" value="NUDIX"/>
    <property type="match status" value="1"/>
</dbReference>
<dbReference type="InterPro" id="IPR047127">
    <property type="entry name" value="MutT-like"/>
</dbReference>
<comment type="similarity">
    <text evidence="2">Belongs to the Nudix hydrolase family.</text>
</comment>
<evidence type="ECO:0000256" key="5">
    <source>
        <dbReference type="ARBA" id="ARBA00022723"/>
    </source>
</evidence>
<dbReference type="Gene3D" id="3.90.79.10">
    <property type="entry name" value="Nucleoside Triphosphate Pyrophosphohydrolase"/>
    <property type="match status" value="1"/>
</dbReference>
<keyword evidence="8" id="KW-0460">Magnesium</keyword>
<evidence type="ECO:0000256" key="1">
    <source>
        <dbReference type="ARBA" id="ARBA00001946"/>
    </source>
</evidence>
<keyword evidence="9" id="KW-0234">DNA repair</keyword>
<dbReference type="EC" id="3.6.1.55" evidence="12"/>
<sequence length="140" mass="15513">MEERVTTAGIAIRQGQVLVARREKGGALSGKWEFPGGKQRWGESDSDTLRREYMEELGLEIEVGELIGTTDFVNHDTLYHLHAHLITIKDGEMHLTVHTAMQWVDGEALLSLDMGPSDSEIRSIVAPLLLKSDLLSSTIS</sequence>
<reference evidence="18" key="1">
    <citation type="submission" date="2020-10" db="EMBL/GenBank/DDBJ databases">
        <authorList>
            <person name="Gilroy R."/>
        </authorList>
    </citation>
    <scope>NUCLEOTIDE SEQUENCE</scope>
    <source>
        <strain evidence="18">7293</strain>
    </source>
</reference>
<name>A0A9D9E0T1_9SPIO</name>
<keyword evidence="4" id="KW-0235">DNA replication</keyword>
<protein>
    <recommendedName>
        <fullName evidence="13">8-oxo-dGTP diphosphatase</fullName>
        <ecNumber evidence="12">3.6.1.55</ecNumber>
    </recommendedName>
    <alternativeName>
        <fullName evidence="16">7,8-dihydro-8-oxoguanine-triphosphatase</fullName>
    </alternativeName>
    <alternativeName>
        <fullName evidence="15">Mutator protein MutT</fullName>
    </alternativeName>
    <alternativeName>
        <fullName evidence="14">dGTP pyrophosphohydrolase</fullName>
    </alternativeName>
</protein>
<evidence type="ECO:0000256" key="3">
    <source>
        <dbReference type="ARBA" id="ARBA00022457"/>
    </source>
</evidence>
<gene>
    <name evidence="18" type="ORF">IAA97_03865</name>
</gene>
<evidence type="ECO:0000256" key="13">
    <source>
        <dbReference type="ARBA" id="ARBA00040794"/>
    </source>
</evidence>
<dbReference type="GO" id="GO:0035539">
    <property type="term" value="F:8-oxo-7,8-dihydrodeoxyguanosine triphosphate pyrophosphatase activity"/>
    <property type="evidence" value="ECO:0007669"/>
    <property type="project" value="UniProtKB-EC"/>
</dbReference>
<evidence type="ECO:0000256" key="10">
    <source>
        <dbReference type="ARBA" id="ARBA00035861"/>
    </source>
</evidence>
<dbReference type="AlphaFoldDB" id="A0A9D9E0T1"/>
<dbReference type="CDD" id="cd03425">
    <property type="entry name" value="NUDIX_MutT_NudA_like"/>
    <property type="match status" value="1"/>
</dbReference>
<dbReference type="GO" id="GO:0006281">
    <property type="term" value="P:DNA repair"/>
    <property type="evidence" value="ECO:0007669"/>
    <property type="project" value="UniProtKB-KW"/>
</dbReference>
<dbReference type="GO" id="GO:0044716">
    <property type="term" value="F:8-oxo-GDP phosphatase activity"/>
    <property type="evidence" value="ECO:0007669"/>
    <property type="project" value="TreeGrafter"/>
</dbReference>